<evidence type="ECO:0000256" key="2">
    <source>
        <dbReference type="SAM" id="Phobius"/>
    </source>
</evidence>
<name>A0A1W0X0P1_HYPEX</name>
<dbReference type="InterPro" id="IPR050975">
    <property type="entry name" value="Sleep_regulator"/>
</dbReference>
<evidence type="ECO:0000313" key="3">
    <source>
        <dbReference type="EMBL" id="OQV21025.1"/>
    </source>
</evidence>
<organism evidence="3 4">
    <name type="scientific">Hypsibius exemplaris</name>
    <name type="common">Freshwater tardigrade</name>
    <dbReference type="NCBI Taxonomy" id="2072580"/>
    <lineage>
        <taxon>Eukaryota</taxon>
        <taxon>Metazoa</taxon>
        <taxon>Ecdysozoa</taxon>
        <taxon>Tardigrada</taxon>
        <taxon>Eutardigrada</taxon>
        <taxon>Parachela</taxon>
        <taxon>Hypsibioidea</taxon>
        <taxon>Hypsibiidae</taxon>
        <taxon>Hypsibius</taxon>
    </lineage>
</organism>
<dbReference type="Proteomes" id="UP000192578">
    <property type="component" value="Unassembled WGS sequence"/>
</dbReference>
<evidence type="ECO:0000256" key="1">
    <source>
        <dbReference type="ARBA" id="ARBA00022729"/>
    </source>
</evidence>
<gene>
    <name evidence="3" type="ORF">BV898_05098</name>
</gene>
<evidence type="ECO:0008006" key="5">
    <source>
        <dbReference type="Google" id="ProtNLM"/>
    </source>
</evidence>
<keyword evidence="2" id="KW-0472">Membrane</keyword>
<keyword evidence="2" id="KW-1133">Transmembrane helix</keyword>
<dbReference type="EMBL" id="MTYJ01000026">
    <property type="protein sequence ID" value="OQV21025.1"/>
    <property type="molecule type" value="Genomic_DNA"/>
</dbReference>
<dbReference type="AlphaFoldDB" id="A0A1W0X0P1"/>
<protein>
    <recommendedName>
        <fullName evidence="5">Protein sleepless</fullName>
    </recommendedName>
</protein>
<comment type="caution">
    <text evidence="3">The sequence shown here is derived from an EMBL/GenBank/DDBJ whole genome shotgun (WGS) entry which is preliminary data.</text>
</comment>
<dbReference type="PANTHER" id="PTHR33562">
    <property type="entry name" value="ATILLA, ISOFORM B-RELATED-RELATED"/>
    <property type="match status" value="1"/>
</dbReference>
<accession>A0A1W0X0P1</accession>
<evidence type="ECO:0000313" key="4">
    <source>
        <dbReference type="Proteomes" id="UP000192578"/>
    </source>
</evidence>
<keyword evidence="1" id="KW-0732">Signal</keyword>
<reference evidence="4" key="1">
    <citation type="submission" date="2017-01" db="EMBL/GenBank/DDBJ databases">
        <title>Comparative genomics of anhydrobiosis in the tardigrade Hypsibius dujardini.</title>
        <authorList>
            <person name="Yoshida Y."/>
            <person name="Koutsovoulos G."/>
            <person name="Laetsch D."/>
            <person name="Stevens L."/>
            <person name="Kumar S."/>
            <person name="Horikawa D."/>
            <person name="Ishino K."/>
            <person name="Komine S."/>
            <person name="Tomita M."/>
            <person name="Blaxter M."/>
            <person name="Arakawa K."/>
        </authorList>
    </citation>
    <scope>NUCLEOTIDE SEQUENCE [LARGE SCALE GENOMIC DNA]</scope>
    <source>
        <strain evidence="4">Z151</strain>
    </source>
</reference>
<keyword evidence="4" id="KW-1185">Reference proteome</keyword>
<feature type="transmembrane region" description="Helical" evidence="2">
    <location>
        <begin position="193"/>
        <end position="215"/>
    </location>
</feature>
<proteinExistence type="predicted"/>
<keyword evidence="2" id="KW-0812">Transmembrane</keyword>
<sequence length="216" mass="23468">MYGCRENRLLLLGGFVVLSTFLIHRIGAADWCFACDSLQDRKCLYPLDSFIHPPATLIANMSTNVYAFTSDSGIDHNKAVALADMIDASNSQRYCDQHKSTENATSFCNYRPRGLRLVNCKQQLNNADNPQCQKIVQSIATGTRPQPVTNTVRLCVGGDHRAKLQTKCDTVTSSDGFVTVTTCTCDGDACNQGVGLSSTVSLLALLYFVVVALALS</sequence>